<comment type="caution">
    <text evidence="3">The sequence shown here is derived from an EMBL/GenBank/DDBJ whole genome shotgun (WGS) entry which is preliminary data.</text>
</comment>
<accession>F2BBJ7</accession>
<proteinExistence type="predicted"/>
<feature type="region of interest" description="Disordered" evidence="1">
    <location>
        <begin position="121"/>
        <end position="140"/>
    </location>
</feature>
<feature type="transmembrane region" description="Helical" evidence="2">
    <location>
        <begin position="58"/>
        <end position="76"/>
    </location>
</feature>
<dbReference type="EMBL" id="AFAY01000022">
    <property type="protein sequence ID" value="EGF11143.1"/>
    <property type="molecule type" value="Genomic_DNA"/>
</dbReference>
<dbReference type="AlphaFoldDB" id="F2BBJ7"/>
<dbReference type="HOGENOM" id="CLU_1833019_0_0_4"/>
<gene>
    <name evidence="3" type="ORF">HMPREF9123_1102</name>
</gene>
<protein>
    <submittedName>
        <fullName evidence="3">Uncharacterized protein</fullName>
    </submittedName>
</protein>
<keyword evidence="4" id="KW-1185">Reference proteome</keyword>
<keyword evidence="2" id="KW-1133">Transmembrane helix</keyword>
<dbReference type="Proteomes" id="UP000004105">
    <property type="component" value="Unassembled WGS sequence"/>
</dbReference>
<evidence type="ECO:0000313" key="3">
    <source>
        <dbReference type="EMBL" id="EGF11143.1"/>
    </source>
</evidence>
<feature type="compositionally biased region" description="Basic and acidic residues" evidence="1">
    <location>
        <begin position="1"/>
        <end position="11"/>
    </location>
</feature>
<keyword evidence="2" id="KW-0472">Membrane</keyword>
<feature type="region of interest" description="Disordered" evidence="1">
    <location>
        <begin position="1"/>
        <end position="54"/>
    </location>
</feature>
<keyword evidence="2" id="KW-0812">Transmembrane</keyword>
<sequence length="140" mass="15636">MPRRQSDEWARHGLIPAETNPDNTRPEFLPIPWQARRGRDEETATPKTKDKQMTPEKLTAWAVFAAALIAISAIGGCDTPEPQTLRQQIQPAVFAEPPEAAHYREMAEAFEAAAKSARESEKRALEADKSTIIPPYEPVM</sequence>
<evidence type="ECO:0000256" key="1">
    <source>
        <dbReference type="SAM" id="MobiDB-lite"/>
    </source>
</evidence>
<name>F2BBJ7_9NEIS</name>
<reference evidence="3 4" key="1">
    <citation type="submission" date="2011-02" db="EMBL/GenBank/DDBJ databases">
        <authorList>
            <person name="Muzny D."/>
            <person name="Qin X."/>
            <person name="Deng J."/>
            <person name="Jiang H."/>
            <person name="Liu Y."/>
            <person name="Qu J."/>
            <person name="Song X.-Z."/>
            <person name="Zhang L."/>
            <person name="Thornton R."/>
            <person name="Coyle M."/>
            <person name="Francisco L."/>
            <person name="Jackson L."/>
            <person name="Javaid M."/>
            <person name="Korchina V."/>
            <person name="Kovar C."/>
            <person name="Mata R."/>
            <person name="Mathew T."/>
            <person name="Ngo R."/>
            <person name="Nguyen L."/>
            <person name="Nguyen N."/>
            <person name="Okwuonu G."/>
            <person name="Ongeri F."/>
            <person name="Pham C."/>
            <person name="Simmons D."/>
            <person name="Wilczek-Boney K."/>
            <person name="Hale W."/>
            <person name="Jakkamsetti A."/>
            <person name="Pham P."/>
            <person name="Ruth R."/>
            <person name="San Lucas F."/>
            <person name="Warren J."/>
            <person name="Zhang J."/>
            <person name="Zhao Z."/>
            <person name="Zhou C."/>
            <person name="Zhu D."/>
            <person name="Lee S."/>
            <person name="Bess C."/>
            <person name="Blankenburg K."/>
            <person name="Forbes L."/>
            <person name="Fu Q."/>
            <person name="Gubbala S."/>
            <person name="Hirani K."/>
            <person name="Jayaseelan J.C."/>
            <person name="Lara F."/>
            <person name="Munidasa M."/>
            <person name="Palculict T."/>
            <person name="Patil S."/>
            <person name="Pu L.-L."/>
            <person name="Saada N."/>
            <person name="Tang L."/>
            <person name="Weissenberger G."/>
            <person name="Zhu Y."/>
            <person name="Hemphill L."/>
            <person name="Shang Y."/>
            <person name="Youmans B."/>
            <person name="Ayvaz T."/>
            <person name="Ross M."/>
            <person name="Santibanez J."/>
            <person name="Aqrawi P."/>
            <person name="Gross S."/>
            <person name="Joshi V."/>
            <person name="Fowler G."/>
            <person name="Nazareth L."/>
            <person name="Reid J."/>
            <person name="Worley K."/>
            <person name="Petrosino J."/>
            <person name="Highlander S."/>
            <person name="Gibbs R."/>
        </authorList>
    </citation>
    <scope>NUCLEOTIDE SEQUENCE [LARGE SCALE GENOMIC DNA]</scope>
    <source>
        <strain evidence="3 4">ATCC BAA-1200</strain>
    </source>
</reference>
<feature type="compositionally biased region" description="Basic and acidic residues" evidence="1">
    <location>
        <begin position="37"/>
        <end position="54"/>
    </location>
</feature>
<organism evidence="3 4">
    <name type="scientific">Neisseria bacilliformis ATCC BAA-1200</name>
    <dbReference type="NCBI Taxonomy" id="888742"/>
    <lineage>
        <taxon>Bacteria</taxon>
        <taxon>Pseudomonadati</taxon>
        <taxon>Pseudomonadota</taxon>
        <taxon>Betaproteobacteria</taxon>
        <taxon>Neisseriales</taxon>
        <taxon>Neisseriaceae</taxon>
        <taxon>Neisseria</taxon>
    </lineage>
</organism>
<evidence type="ECO:0000256" key="2">
    <source>
        <dbReference type="SAM" id="Phobius"/>
    </source>
</evidence>
<evidence type="ECO:0000313" key="4">
    <source>
        <dbReference type="Proteomes" id="UP000004105"/>
    </source>
</evidence>